<feature type="domain" description="VTT" evidence="9">
    <location>
        <begin position="35"/>
        <end position="159"/>
    </location>
</feature>
<dbReference type="Pfam" id="PF09335">
    <property type="entry name" value="VTT_dom"/>
    <property type="match status" value="1"/>
</dbReference>
<evidence type="ECO:0000256" key="8">
    <source>
        <dbReference type="SAM" id="MobiDB-lite"/>
    </source>
</evidence>
<keyword evidence="3 7" id="KW-1003">Cell membrane</keyword>
<evidence type="ECO:0000256" key="6">
    <source>
        <dbReference type="ARBA" id="ARBA00023136"/>
    </source>
</evidence>
<dbReference type="InterPro" id="IPR032818">
    <property type="entry name" value="DedA-like"/>
</dbReference>
<gene>
    <name evidence="10" type="ORF">ACETWP_16870</name>
</gene>
<evidence type="ECO:0000259" key="9">
    <source>
        <dbReference type="Pfam" id="PF09335"/>
    </source>
</evidence>
<evidence type="ECO:0000256" key="5">
    <source>
        <dbReference type="ARBA" id="ARBA00022989"/>
    </source>
</evidence>
<evidence type="ECO:0000256" key="2">
    <source>
        <dbReference type="ARBA" id="ARBA00010792"/>
    </source>
</evidence>
<evidence type="ECO:0000256" key="3">
    <source>
        <dbReference type="ARBA" id="ARBA00022475"/>
    </source>
</evidence>
<evidence type="ECO:0000256" key="7">
    <source>
        <dbReference type="RuleBase" id="RU367016"/>
    </source>
</evidence>
<feature type="transmembrane region" description="Helical" evidence="7">
    <location>
        <begin position="12"/>
        <end position="35"/>
    </location>
</feature>
<protein>
    <submittedName>
        <fullName evidence="10">DedA family protein</fullName>
    </submittedName>
</protein>
<feature type="transmembrane region" description="Helical" evidence="7">
    <location>
        <begin position="139"/>
        <end position="164"/>
    </location>
</feature>
<keyword evidence="5 7" id="KW-1133">Transmembrane helix</keyword>
<comment type="similarity">
    <text evidence="2 7">Belongs to the DedA family.</text>
</comment>
<feature type="compositionally biased region" description="Basic and acidic residues" evidence="8">
    <location>
        <begin position="215"/>
        <end position="227"/>
    </location>
</feature>
<dbReference type="PANTHER" id="PTHR30353">
    <property type="entry name" value="INNER MEMBRANE PROTEIN DEDA-RELATED"/>
    <property type="match status" value="1"/>
</dbReference>
<comment type="subcellular location">
    <subcellularLocation>
        <location evidence="1 7">Cell membrane</location>
        <topology evidence="1 7">Multi-pass membrane protein</topology>
    </subcellularLocation>
</comment>
<feature type="transmembrane region" description="Helical" evidence="7">
    <location>
        <begin position="55"/>
        <end position="76"/>
    </location>
</feature>
<name>A0ABV4URH1_9MICC</name>
<proteinExistence type="inferred from homology"/>
<organism evidence="10 11">
    <name type="scientific">Arthrobacter halodurans</name>
    <dbReference type="NCBI Taxonomy" id="516699"/>
    <lineage>
        <taxon>Bacteria</taxon>
        <taxon>Bacillati</taxon>
        <taxon>Actinomycetota</taxon>
        <taxon>Actinomycetes</taxon>
        <taxon>Micrococcales</taxon>
        <taxon>Micrococcaceae</taxon>
        <taxon>Arthrobacter</taxon>
    </lineage>
</organism>
<accession>A0ABV4URH1</accession>
<dbReference type="EMBL" id="JBHDLJ010000020">
    <property type="protein sequence ID" value="MFB0836264.1"/>
    <property type="molecule type" value="Genomic_DNA"/>
</dbReference>
<keyword evidence="6 7" id="KW-0472">Membrane</keyword>
<dbReference type="RefSeq" id="WP_373973443.1">
    <property type="nucleotide sequence ID" value="NZ_JBHDLJ010000020.1"/>
</dbReference>
<feature type="region of interest" description="Disordered" evidence="8">
    <location>
        <begin position="215"/>
        <end position="245"/>
    </location>
</feature>
<keyword evidence="11" id="KW-1185">Reference proteome</keyword>
<keyword evidence="4 7" id="KW-0812">Transmembrane</keyword>
<dbReference type="Proteomes" id="UP001575652">
    <property type="component" value="Unassembled WGS sequence"/>
</dbReference>
<dbReference type="PANTHER" id="PTHR30353:SF0">
    <property type="entry name" value="TRANSMEMBRANE PROTEIN"/>
    <property type="match status" value="1"/>
</dbReference>
<dbReference type="InterPro" id="IPR032816">
    <property type="entry name" value="VTT_dom"/>
</dbReference>
<feature type="transmembrane region" description="Helical" evidence="7">
    <location>
        <begin position="170"/>
        <end position="187"/>
    </location>
</feature>
<reference evidence="10 11" key="1">
    <citation type="submission" date="2024-09" db="EMBL/GenBank/DDBJ databases">
        <authorList>
            <person name="Salinas-Garcia M.A."/>
            <person name="Prieme A."/>
        </authorList>
    </citation>
    <scope>NUCLEOTIDE SEQUENCE [LARGE SCALE GENOMIC DNA]</scope>
    <source>
        <strain evidence="10 11">DSM 21081</strain>
    </source>
</reference>
<comment type="caution">
    <text evidence="10">The sequence shown here is derived from an EMBL/GenBank/DDBJ whole genome shotgun (WGS) entry which is preliminary data.</text>
</comment>
<evidence type="ECO:0000313" key="10">
    <source>
        <dbReference type="EMBL" id="MFB0836264.1"/>
    </source>
</evidence>
<evidence type="ECO:0000256" key="1">
    <source>
        <dbReference type="ARBA" id="ARBA00004651"/>
    </source>
</evidence>
<evidence type="ECO:0000256" key="4">
    <source>
        <dbReference type="ARBA" id="ARBA00022692"/>
    </source>
</evidence>
<evidence type="ECO:0000313" key="11">
    <source>
        <dbReference type="Proteomes" id="UP001575652"/>
    </source>
</evidence>
<sequence>MDVINEAILQASGAWWILPLVFVFCLIDGFFPVLPSESLIVGLASVAVGSGSPNIFALALVGALGAIAGDQIAYRLGRRVGTERFRWMRTRRARKVFAFARHELMKRGALLIFTARYIPIGRVAVNFTAGATHFPLTRFTVLSVLGCLTWGAYSAGIGAVAGNWMHDNQLLGIGISIVIAIALGYVLDRVIYAILKRLGRPTEAVEYELLQAEEETRHAGDARRRGTESGPEDGTEPGAGASRSR</sequence>